<dbReference type="InterPro" id="IPR029026">
    <property type="entry name" value="tRNA_m1G_MTases_N"/>
</dbReference>
<dbReference type="PANTHER" id="PTHR43191">
    <property type="entry name" value="RRNA METHYLTRANSFERASE 3"/>
    <property type="match status" value="1"/>
</dbReference>
<dbReference type="GO" id="GO:0006396">
    <property type="term" value="P:RNA processing"/>
    <property type="evidence" value="ECO:0007669"/>
    <property type="project" value="InterPro"/>
</dbReference>
<feature type="domain" description="tRNA/rRNA methyltransferase SpoU type" evidence="3">
    <location>
        <begin position="123"/>
        <end position="266"/>
    </location>
</feature>
<evidence type="ECO:0000313" key="4">
    <source>
        <dbReference type="EMBL" id="MST72147.1"/>
    </source>
</evidence>
<dbReference type="Proteomes" id="UP000469325">
    <property type="component" value="Unassembled WGS sequence"/>
</dbReference>
<dbReference type="Pfam" id="PF00588">
    <property type="entry name" value="SpoU_methylase"/>
    <property type="match status" value="1"/>
</dbReference>
<dbReference type="GO" id="GO:0032259">
    <property type="term" value="P:methylation"/>
    <property type="evidence" value="ECO:0007669"/>
    <property type="project" value="UniProtKB-KW"/>
</dbReference>
<dbReference type="EMBL" id="VUNC01000002">
    <property type="protein sequence ID" value="MST72147.1"/>
    <property type="molecule type" value="Genomic_DNA"/>
</dbReference>
<dbReference type="InterPro" id="IPR029028">
    <property type="entry name" value="Alpha/beta_knot_MTases"/>
</dbReference>
<evidence type="ECO:0000256" key="2">
    <source>
        <dbReference type="ARBA" id="ARBA00022679"/>
    </source>
</evidence>
<name>A0A6N7X9R3_9ACTN</name>
<accession>A0A6N7X9R3</accession>
<keyword evidence="2 4" id="KW-0808">Transferase</keyword>
<reference evidence="4 5" key="1">
    <citation type="submission" date="2019-08" db="EMBL/GenBank/DDBJ databases">
        <title>In-depth cultivation of the pig gut microbiome towards novel bacterial diversity and tailored functional studies.</title>
        <authorList>
            <person name="Wylensek D."/>
            <person name="Hitch T.C.A."/>
            <person name="Clavel T."/>
        </authorList>
    </citation>
    <scope>NUCLEOTIDE SEQUENCE [LARGE SCALE GENOMIC DNA]</scope>
    <source>
        <strain evidence="4 5">CA-Schmier-601-WT-1</strain>
    </source>
</reference>
<dbReference type="GO" id="GO:0003723">
    <property type="term" value="F:RNA binding"/>
    <property type="evidence" value="ECO:0007669"/>
    <property type="project" value="InterPro"/>
</dbReference>
<dbReference type="SUPFAM" id="SSF55315">
    <property type="entry name" value="L30e-like"/>
    <property type="match status" value="1"/>
</dbReference>
<organism evidence="4 5">
    <name type="scientific">Olsenella porci</name>
    <dbReference type="NCBI Taxonomy" id="2652279"/>
    <lineage>
        <taxon>Bacteria</taxon>
        <taxon>Bacillati</taxon>
        <taxon>Actinomycetota</taxon>
        <taxon>Coriobacteriia</taxon>
        <taxon>Coriobacteriales</taxon>
        <taxon>Atopobiaceae</taxon>
        <taxon>Olsenella</taxon>
    </lineage>
</organism>
<protein>
    <submittedName>
        <fullName evidence="4">RNA methyltransferase</fullName>
    </submittedName>
</protein>
<dbReference type="SUPFAM" id="SSF75217">
    <property type="entry name" value="alpha/beta knot"/>
    <property type="match status" value="1"/>
</dbReference>
<comment type="caution">
    <text evidence="4">The sequence shown here is derived from an EMBL/GenBank/DDBJ whole genome shotgun (WGS) entry which is preliminary data.</text>
</comment>
<keyword evidence="5" id="KW-1185">Reference proteome</keyword>
<sequence length="275" mass="29579">MTITRIADESDPRLDVYTRLSDRQLRSLADPSQAVVVCESLLVIKVAVERGLELQSVLVDERHLDNLLQTVPALDGMDVPIYTATRDQLQGVTGINVHRGYFAAARRPRPRGLGEVLEGAGRIAVLEGLVDITNVGALFRSAAALGVDGIVLAPRCADPLNRRSVRVSMGTVFVLPWAVAPEPWPQSLLGELGERGFHTVALALDDRAVPIDDPSLAGHDRLALFFGSEGWGLSDQVLEGVDSTAIIPMQRGVDSLNVAASSAVAFWELCSRGRS</sequence>
<gene>
    <name evidence="4" type="ORF">FYJ68_03340</name>
</gene>
<dbReference type="AlphaFoldDB" id="A0A6N7X9R3"/>
<proteinExistence type="predicted"/>
<evidence type="ECO:0000259" key="3">
    <source>
        <dbReference type="Pfam" id="PF00588"/>
    </source>
</evidence>
<dbReference type="PANTHER" id="PTHR43191:SF12">
    <property type="entry name" value="RRNA METHYLASE"/>
    <property type="match status" value="1"/>
</dbReference>
<dbReference type="InterPro" id="IPR051259">
    <property type="entry name" value="rRNA_Methyltransferase"/>
</dbReference>
<evidence type="ECO:0000313" key="5">
    <source>
        <dbReference type="Proteomes" id="UP000469325"/>
    </source>
</evidence>
<dbReference type="InterPro" id="IPR029064">
    <property type="entry name" value="Ribosomal_eL30-like_sf"/>
</dbReference>
<dbReference type="CDD" id="cd18095">
    <property type="entry name" value="SpoU-like_rRNA-MTase"/>
    <property type="match status" value="1"/>
</dbReference>
<evidence type="ECO:0000256" key="1">
    <source>
        <dbReference type="ARBA" id="ARBA00022603"/>
    </source>
</evidence>
<dbReference type="InterPro" id="IPR001537">
    <property type="entry name" value="SpoU_MeTrfase"/>
</dbReference>
<keyword evidence="1 4" id="KW-0489">Methyltransferase</keyword>
<dbReference type="GO" id="GO:0008173">
    <property type="term" value="F:RNA methyltransferase activity"/>
    <property type="evidence" value="ECO:0007669"/>
    <property type="project" value="InterPro"/>
</dbReference>
<dbReference type="Gene3D" id="3.40.1280.10">
    <property type="match status" value="1"/>
</dbReference>